<reference evidence="3 4" key="1">
    <citation type="submission" date="2019-04" db="EMBL/GenBank/DDBJ databases">
        <title>Comparative genomics and transcriptomics to analyze fruiting body development in filamentous ascomycetes.</title>
        <authorList>
            <consortium name="DOE Joint Genome Institute"/>
            <person name="Lutkenhaus R."/>
            <person name="Traeger S."/>
            <person name="Breuer J."/>
            <person name="Kuo A."/>
            <person name="Lipzen A."/>
            <person name="Pangilinan J."/>
            <person name="Dilworth D."/>
            <person name="Sandor L."/>
            <person name="Poggeler S."/>
            <person name="Barry K."/>
            <person name="Grigoriev I.V."/>
            <person name="Nowrousian M."/>
        </authorList>
    </citation>
    <scope>NUCLEOTIDE SEQUENCE [LARGE SCALE GENOMIC DNA]</scope>
    <source>
        <strain evidence="3 4">CBS 389.68</strain>
    </source>
</reference>
<name>A0A4S2N5V5_9PEZI</name>
<dbReference type="Proteomes" id="UP000298138">
    <property type="component" value="Unassembled WGS sequence"/>
</dbReference>
<dbReference type="GO" id="GO:0005762">
    <property type="term" value="C:mitochondrial large ribosomal subunit"/>
    <property type="evidence" value="ECO:0007669"/>
    <property type="project" value="TreeGrafter"/>
</dbReference>
<dbReference type="FunCoup" id="A0A4S2N5V5">
    <property type="interactions" value="248"/>
</dbReference>
<dbReference type="GO" id="GO:0070126">
    <property type="term" value="P:mitochondrial translational termination"/>
    <property type="evidence" value="ECO:0007669"/>
    <property type="project" value="TreeGrafter"/>
</dbReference>
<feature type="region of interest" description="Disordered" evidence="1">
    <location>
        <begin position="146"/>
        <end position="194"/>
    </location>
</feature>
<evidence type="ECO:0000259" key="2">
    <source>
        <dbReference type="Pfam" id="PF00472"/>
    </source>
</evidence>
<gene>
    <name evidence="3" type="ORF">EX30DRAFT_392031</name>
</gene>
<evidence type="ECO:0000313" key="4">
    <source>
        <dbReference type="Proteomes" id="UP000298138"/>
    </source>
</evidence>
<protein>
    <recommendedName>
        <fullName evidence="2">Prokaryotic-type class I peptide chain release factors domain-containing protein</fullName>
    </recommendedName>
</protein>
<feature type="compositionally biased region" description="Basic and acidic residues" evidence="1">
    <location>
        <begin position="154"/>
        <end position="173"/>
    </location>
</feature>
<dbReference type="EMBL" id="ML220112">
    <property type="protein sequence ID" value="TGZ84597.1"/>
    <property type="molecule type" value="Genomic_DNA"/>
</dbReference>
<evidence type="ECO:0000256" key="1">
    <source>
        <dbReference type="SAM" id="MobiDB-lite"/>
    </source>
</evidence>
<dbReference type="AlphaFoldDB" id="A0A4S2N5V5"/>
<dbReference type="InterPro" id="IPR052104">
    <property type="entry name" value="Mito_Release_Factor_mL62"/>
</dbReference>
<dbReference type="Gene3D" id="3.30.160.20">
    <property type="match status" value="1"/>
</dbReference>
<feature type="compositionally biased region" description="Basic residues" evidence="1">
    <location>
        <begin position="174"/>
        <end position="186"/>
    </location>
</feature>
<dbReference type="OrthoDB" id="270639at2759"/>
<accession>A0A4S2N5V5</accession>
<dbReference type="GO" id="GO:0016150">
    <property type="term" value="F:translation release factor activity, codon nonspecific"/>
    <property type="evidence" value="ECO:0007669"/>
    <property type="project" value="TreeGrafter"/>
</dbReference>
<dbReference type="Pfam" id="PF00472">
    <property type="entry name" value="RF-1"/>
    <property type="match status" value="1"/>
</dbReference>
<dbReference type="PANTHER" id="PTHR11075:SF54">
    <property type="entry name" value="LARGE RIBOSOMAL SUBUNIT PROTEIN ML62"/>
    <property type="match status" value="1"/>
</dbReference>
<proteinExistence type="predicted"/>
<dbReference type="GO" id="GO:0004045">
    <property type="term" value="F:peptidyl-tRNA hydrolase activity"/>
    <property type="evidence" value="ECO:0007669"/>
    <property type="project" value="TreeGrafter"/>
</dbReference>
<organism evidence="3 4">
    <name type="scientific">Ascodesmis nigricans</name>
    <dbReference type="NCBI Taxonomy" id="341454"/>
    <lineage>
        <taxon>Eukaryota</taxon>
        <taxon>Fungi</taxon>
        <taxon>Dikarya</taxon>
        <taxon>Ascomycota</taxon>
        <taxon>Pezizomycotina</taxon>
        <taxon>Pezizomycetes</taxon>
        <taxon>Pezizales</taxon>
        <taxon>Ascodesmidaceae</taxon>
        <taxon>Ascodesmis</taxon>
    </lineage>
</organism>
<dbReference type="SUPFAM" id="SSF110916">
    <property type="entry name" value="Peptidyl-tRNA hydrolase domain-like"/>
    <property type="match status" value="1"/>
</dbReference>
<dbReference type="InterPro" id="IPR000352">
    <property type="entry name" value="Pep_chain_release_fac_I"/>
</dbReference>
<keyword evidence="4" id="KW-1185">Reference proteome</keyword>
<sequence>MSILARQLRLFAPRPFGTTFITSYSTWREEIAHKWKNQEEIDEARKWLDSFQISDIPRKQCKVTFAASSGPGGQHVNRSSTKATLHFELAKAAWLPSLVLKKVRENSHHLTKHDAIIFQSDETRSQHENMDKVFEHLYNELKSCVSRDVPGETSPEKHERVMKLQKAEREERKRIKNFQKAKKDARRGRGSDLG</sequence>
<feature type="domain" description="Prokaryotic-type class I peptide chain release factors" evidence="2">
    <location>
        <begin position="55"/>
        <end position="185"/>
    </location>
</feature>
<dbReference type="InParanoid" id="A0A4S2N5V5"/>
<dbReference type="PANTHER" id="PTHR11075">
    <property type="entry name" value="PEPTIDE CHAIN RELEASE FACTOR"/>
    <property type="match status" value="1"/>
</dbReference>
<evidence type="ECO:0000313" key="3">
    <source>
        <dbReference type="EMBL" id="TGZ84597.1"/>
    </source>
</evidence>
<dbReference type="STRING" id="341454.A0A4S2N5V5"/>